<keyword evidence="2" id="KW-0489">Methyltransferase</keyword>
<evidence type="ECO:0000313" key="3">
    <source>
        <dbReference type="Proteomes" id="UP000317176"/>
    </source>
</evidence>
<dbReference type="SUPFAM" id="SSF53335">
    <property type="entry name" value="S-adenosyl-L-methionine-dependent methyltransferases"/>
    <property type="match status" value="1"/>
</dbReference>
<dbReference type="GO" id="GO:0032259">
    <property type="term" value="P:methylation"/>
    <property type="evidence" value="ECO:0007669"/>
    <property type="project" value="UniProtKB-KW"/>
</dbReference>
<keyword evidence="1" id="KW-0812">Transmembrane</keyword>
<accession>A0A562LD69</accession>
<organism evidence="2 3">
    <name type="scientific">Bradyrhizobium daqingense</name>
    <dbReference type="NCBI Taxonomy" id="993502"/>
    <lineage>
        <taxon>Bacteria</taxon>
        <taxon>Pseudomonadati</taxon>
        <taxon>Pseudomonadota</taxon>
        <taxon>Alphaproteobacteria</taxon>
        <taxon>Hyphomicrobiales</taxon>
        <taxon>Nitrobacteraceae</taxon>
        <taxon>Bradyrhizobium</taxon>
    </lineage>
</organism>
<dbReference type="Proteomes" id="UP000317176">
    <property type="component" value="Unassembled WGS sequence"/>
</dbReference>
<protein>
    <submittedName>
        <fullName evidence="2">Methyltransferase family protein</fullName>
    </submittedName>
</protein>
<name>A0A562LD69_9BRAD</name>
<sequence length="266" mass="29479">MSTASKIKRARLLYRERGLKWLAVSALGELPVLPSIFAKVANIAMPSGPFVALAGVHSNQLWQERRNSIRRVAGQFLTKPCDVLEIGTWMGKGSTQVWLQTLPTGSSLMLVDAWRPYIAEGETAAATVGMDGLHHVAINTALKEIYKNEARLSVSLVRAESKTFLPLLKERSFDLIYIDGSHYYADAKRDMQEAKRLLRPGGVICGDDLDTAPRDDLVALARANMESDLFVLPDGSAFHPGVLLAVTEEFERVNCENGFWWTDPVH</sequence>
<dbReference type="AlphaFoldDB" id="A0A562LD69"/>
<dbReference type="Gene3D" id="3.40.50.150">
    <property type="entry name" value="Vaccinia Virus protein VP39"/>
    <property type="match status" value="1"/>
</dbReference>
<keyword evidence="2" id="KW-0808">Transferase</keyword>
<comment type="caution">
    <text evidence="2">The sequence shown here is derived from an EMBL/GenBank/DDBJ whole genome shotgun (WGS) entry which is preliminary data.</text>
</comment>
<gene>
    <name evidence="2" type="ORF">IQ17_03058</name>
</gene>
<reference evidence="2 3" key="1">
    <citation type="journal article" date="2015" name="Stand. Genomic Sci.">
        <title>Genomic Encyclopedia of Bacterial and Archaeal Type Strains, Phase III: the genomes of soil and plant-associated and newly described type strains.</title>
        <authorList>
            <person name="Whitman W.B."/>
            <person name="Woyke T."/>
            <person name="Klenk H.P."/>
            <person name="Zhou Y."/>
            <person name="Lilburn T.G."/>
            <person name="Beck B.J."/>
            <person name="De Vos P."/>
            <person name="Vandamme P."/>
            <person name="Eisen J.A."/>
            <person name="Garrity G."/>
            <person name="Hugenholtz P."/>
            <person name="Kyrpides N.C."/>
        </authorList>
    </citation>
    <scope>NUCLEOTIDE SEQUENCE [LARGE SCALE GENOMIC DNA]</scope>
    <source>
        <strain evidence="2 3">CGMCC 1.10947</strain>
    </source>
</reference>
<keyword evidence="1" id="KW-0472">Membrane</keyword>
<evidence type="ECO:0000313" key="2">
    <source>
        <dbReference type="EMBL" id="TWI05558.1"/>
    </source>
</evidence>
<evidence type="ECO:0000256" key="1">
    <source>
        <dbReference type="SAM" id="Phobius"/>
    </source>
</evidence>
<proteinExistence type="predicted"/>
<dbReference type="EMBL" id="VLKL01000007">
    <property type="protein sequence ID" value="TWI05558.1"/>
    <property type="molecule type" value="Genomic_DNA"/>
</dbReference>
<feature type="transmembrane region" description="Helical" evidence="1">
    <location>
        <begin position="21"/>
        <end position="37"/>
    </location>
</feature>
<dbReference type="InterPro" id="IPR029063">
    <property type="entry name" value="SAM-dependent_MTases_sf"/>
</dbReference>
<dbReference type="GO" id="GO:0008168">
    <property type="term" value="F:methyltransferase activity"/>
    <property type="evidence" value="ECO:0007669"/>
    <property type="project" value="UniProtKB-KW"/>
</dbReference>
<dbReference type="RefSeq" id="WP_145632833.1">
    <property type="nucleotide sequence ID" value="NZ_CP088014.1"/>
</dbReference>
<dbReference type="Pfam" id="PF13578">
    <property type="entry name" value="Methyltransf_24"/>
    <property type="match status" value="1"/>
</dbReference>
<keyword evidence="1" id="KW-1133">Transmembrane helix</keyword>
<keyword evidence="3" id="KW-1185">Reference proteome</keyword>
<dbReference type="OrthoDB" id="174925at2"/>